<keyword evidence="2" id="KW-1185">Reference proteome</keyword>
<evidence type="ECO:0000313" key="2">
    <source>
        <dbReference type="Proteomes" id="UP000053477"/>
    </source>
</evidence>
<dbReference type="STRING" id="27342.A0A0H2SGD5"/>
<dbReference type="AlphaFoldDB" id="A0A0H2SGD5"/>
<sequence length="186" mass="20698">MNGEVTNEQPVGNPGMDASGIPKLVIIPEREWKAGLLRAGNPFTKLCWYSCICSCFAQERNYNRYKYLASGGMDQSIDLDDPEPVGGCCIVQGAVCHFFGLNAVLPCMMRQEIRKLLRIRGTPVKDFCASVLCMANVIAQSTIELQDEVTKLRLNGLVHRPPFHPNGEVQEYELTTIPPPAYRPPE</sequence>
<gene>
    <name evidence="1" type="ORF">SCHPADRAFT_995357</name>
</gene>
<organism evidence="1 2">
    <name type="scientific">Schizopora paradoxa</name>
    <dbReference type="NCBI Taxonomy" id="27342"/>
    <lineage>
        <taxon>Eukaryota</taxon>
        <taxon>Fungi</taxon>
        <taxon>Dikarya</taxon>
        <taxon>Basidiomycota</taxon>
        <taxon>Agaricomycotina</taxon>
        <taxon>Agaricomycetes</taxon>
        <taxon>Hymenochaetales</taxon>
        <taxon>Schizoporaceae</taxon>
        <taxon>Schizopora</taxon>
    </lineage>
</organism>
<evidence type="ECO:0000313" key="1">
    <source>
        <dbReference type="EMBL" id="KLO16121.1"/>
    </source>
</evidence>
<dbReference type="NCBIfam" id="TIGR01571">
    <property type="entry name" value="A_thal_Cys_rich"/>
    <property type="match status" value="1"/>
</dbReference>
<dbReference type="EMBL" id="KQ085920">
    <property type="protein sequence ID" value="KLO16121.1"/>
    <property type="molecule type" value="Genomic_DNA"/>
</dbReference>
<proteinExistence type="predicted"/>
<name>A0A0H2SGD5_9AGAM</name>
<dbReference type="InParanoid" id="A0A0H2SGD5"/>
<dbReference type="Proteomes" id="UP000053477">
    <property type="component" value="Unassembled WGS sequence"/>
</dbReference>
<reference evidence="1 2" key="1">
    <citation type="submission" date="2015-04" db="EMBL/GenBank/DDBJ databases">
        <title>Complete genome sequence of Schizopora paradoxa KUC8140, a cosmopolitan wood degrader in East Asia.</title>
        <authorList>
            <consortium name="DOE Joint Genome Institute"/>
            <person name="Min B."/>
            <person name="Park H."/>
            <person name="Jang Y."/>
            <person name="Kim J.-J."/>
            <person name="Kim K.H."/>
            <person name="Pangilinan J."/>
            <person name="Lipzen A."/>
            <person name="Riley R."/>
            <person name="Grigoriev I.V."/>
            <person name="Spatafora J.W."/>
            <person name="Choi I.-G."/>
        </authorList>
    </citation>
    <scope>NUCLEOTIDE SEQUENCE [LARGE SCALE GENOMIC DNA]</scope>
    <source>
        <strain evidence="1 2">KUC8140</strain>
    </source>
</reference>
<dbReference type="Pfam" id="PF04749">
    <property type="entry name" value="PLAC8"/>
    <property type="match status" value="1"/>
</dbReference>
<dbReference type="InterPro" id="IPR006461">
    <property type="entry name" value="PLAC_motif_containing"/>
</dbReference>
<accession>A0A0H2SGD5</accession>
<protein>
    <submittedName>
        <fullName evidence="1">Uncharacterized protein</fullName>
    </submittedName>
</protein>
<dbReference type="OrthoDB" id="3642639at2759"/>